<keyword evidence="4" id="KW-1185">Reference proteome</keyword>
<keyword evidence="2" id="KW-0732">Signal</keyword>
<dbReference type="Proteomes" id="UP000800094">
    <property type="component" value="Unassembled WGS sequence"/>
</dbReference>
<feature type="signal peptide" evidence="2">
    <location>
        <begin position="1"/>
        <end position="24"/>
    </location>
</feature>
<reference evidence="3" key="1">
    <citation type="journal article" date="2020" name="Stud. Mycol.">
        <title>101 Dothideomycetes genomes: a test case for predicting lifestyles and emergence of pathogens.</title>
        <authorList>
            <person name="Haridas S."/>
            <person name="Albert R."/>
            <person name="Binder M."/>
            <person name="Bloem J."/>
            <person name="Labutti K."/>
            <person name="Salamov A."/>
            <person name="Andreopoulos B."/>
            <person name="Baker S."/>
            <person name="Barry K."/>
            <person name="Bills G."/>
            <person name="Bluhm B."/>
            <person name="Cannon C."/>
            <person name="Castanera R."/>
            <person name="Culley D."/>
            <person name="Daum C."/>
            <person name="Ezra D."/>
            <person name="Gonzalez J."/>
            <person name="Henrissat B."/>
            <person name="Kuo A."/>
            <person name="Liang C."/>
            <person name="Lipzen A."/>
            <person name="Lutzoni F."/>
            <person name="Magnuson J."/>
            <person name="Mondo S."/>
            <person name="Nolan M."/>
            <person name="Ohm R."/>
            <person name="Pangilinan J."/>
            <person name="Park H.-J."/>
            <person name="Ramirez L."/>
            <person name="Alfaro M."/>
            <person name="Sun H."/>
            <person name="Tritt A."/>
            <person name="Yoshinaga Y."/>
            <person name="Zwiers L.-H."/>
            <person name="Turgeon B."/>
            <person name="Goodwin S."/>
            <person name="Spatafora J."/>
            <person name="Crous P."/>
            <person name="Grigoriev I."/>
        </authorList>
    </citation>
    <scope>NUCLEOTIDE SEQUENCE</scope>
    <source>
        <strain evidence="3">CBS 122368</strain>
    </source>
</reference>
<feature type="transmembrane region" description="Helical" evidence="1">
    <location>
        <begin position="440"/>
        <end position="462"/>
    </location>
</feature>
<feature type="transmembrane region" description="Helical" evidence="1">
    <location>
        <begin position="317"/>
        <end position="339"/>
    </location>
</feature>
<protein>
    <submittedName>
        <fullName evidence="3">Uncharacterized protein</fullName>
    </submittedName>
</protein>
<accession>A0A6A6IB20</accession>
<evidence type="ECO:0000256" key="1">
    <source>
        <dbReference type="SAM" id="Phobius"/>
    </source>
</evidence>
<dbReference type="EMBL" id="ML987197">
    <property type="protein sequence ID" value="KAF2247407.1"/>
    <property type="molecule type" value="Genomic_DNA"/>
</dbReference>
<evidence type="ECO:0000313" key="3">
    <source>
        <dbReference type="EMBL" id="KAF2247407.1"/>
    </source>
</evidence>
<keyword evidence="1" id="KW-0472">Membrane</keyword>
<name>A0A6A6IB20_9PLEO</name>
<feature type="transmembrane region" description="Helical" evidence="1">
    <location>
        <begin position="282"/>
        <end position="305"/>
    </location>
</feature>
<keyword evidence="1" id="KW-1133">Transmembrane helix</keyword>
<dbReference type="GeneID" id="54580261"/>
<gene>
    <name evidence="3" type="ORF">BU26DRAFT_506652</name>
</gene>
<feature type="transmembrane region" description="Helical" evidence="1">
    <location>
        <begin position="495"/>
        <end position="514"/>
    </location>
</feature>
<dbReference type="RefSeq" id="XP_033682411.1">
    <property type="nucleotide sequence ID" value="XM_033826931.1"/>
</dbReference>
<dbReference type="OrthoDB" id="3770929at2759"/>
<feature type="transmembrane region" description="Helical" evidence="1">
    <location>
        <begin position="345"/>
        <end position="366"/>
    </location>
</feature>
<feature type="transmembrane region" description="Helical" evidence="1">
    <location>
        <begin position="534"/>
        <end position="552"/>
    </location>
</feature>
<evidence type="ECO:0000313" key="4">
    <source>
        <dbReference type="Proteomes" id="UP000800094"/>
    </source>
</evidence>
<feature type="chain" id="PRO_5025674935" evidence="2">
    <location>
        <begin position="25"/>
        <end position="559"/>
    </location>
</feature>
<sequence length="559" mass="61814">MAFSGAHWFMTLACIIPLLLPVSASSDAHQFPASHIGHLAFRGRDLANSTAFTNSTTSPNINVPTCEFSPHAFRTTLAVKCQSEVEAIQVCPTSAMSSRRRRELARSLATCAVDVYRDVNSCAVYTVPDYGLPPFESDDRLGMMANYLNPFSDRILGKRAAKEQGACKNPDILPIFERAISPFHNDTDGRWLAVEKTPSQYLRCLMQAPEAMVESCVTSSIRKLQWLPDRLIIYGGQKRCSTRVQMMITTIQKIVLEIVHLAAEIWWARRKRKTDPNYGRSFSWVGLFRAVILGIGTPLICALIIRTQFPENSLAAALGLYLLIPQAAPIIAFLSGIFLSKGFGTQTLLVDLVSAGAALVLYNLPLKIWTGPMSTLASSTEAPSTEFLYLGLYLATVPAGVVFFIYQMIILLAVFLFVWSVCGKHKNLAKAAGVLVGLWIAMWIWIFSFAVFAIMEVIWLAFYKKKNGGRFPVLESLREWFSRAGSPIGFMLKRYGYWAWVLVSFAVAVGRWMFLTQLLQLTGGAFCPDSLKGATATSFLLPFAAICANVALKFCGLAL</sequence>
<organism evidence="3 4">
    <name type="scientific">Trematosphaeria pertusa</name>
    <dbReference type="NCBI Taxonomy" id="390896"/>
    <lineage>
        <taxon>Eukaryota</taxon>
        <taxon>Fungi</taxon>
        <taxon>Dikarya</taxon>
        <taxon>Ascomycota</taxon>
        <taxon>Pezizomycotina</taxon>
        <taxon>Dothideomycetes</taxon>
        <taxon>Pleosporomycetidae</taxon>
        <taxon>Pleosporales</taxon>
        <taxon>Massarineae</taxon>
        <taxon>Trematosphaeriaceae</taxon>
        <taxon>Trematosphaeria</taxon>
    </lineage>
</organism>
<evidence type="ECO:0000256" key="2">
    <source>
        <dbReference type="SAM" id="SignalP"/>
    </source>
</evidence>
<feature type="transmembrane region" description="Helical" evidence="1">
    <location>
        <begin position="387"/>
        <end position="420"/>
    </location>
</feature>
<dbReference type="AlphaFoldDB" id="A0A6A6IB20"/>
<keyword evidence="1" id="KW-0812">Transmembrane</keyword>
<proteinExistence type="predicted"/>